<keyword evidence="5 7" id="KW-0472">Membrane</keyword>
<dbReference type="PANTHER" id="PTHR30572:SF4">
    <property type="entry name" value="ABC TRANSPORTER PERMEASE YTRF"/>
    <property type="match status" value="1"/>
</dbReference>
<proteinExistence type="inferred from homology"/>
<keyword evidence="3 7" id="KW-0812">Transmembrane</keyword>
<accession>A0A809RJ90</accession>
<feature type="domain" description="ABC3 transporter permease C-terminal" evidence="8">
    <location>
        <begin position="74"/>
        <end position="184"/>
    </location>
</feature>
<reference evidence="9" key="1">
    <citation type="journal article" name="DNA Res.">
        <title>The physiological potential of anammox bacteria as revealed by their core genome structure.</title>
        <authorList>
            <person name="Okubo T."/>
            <person name="Toyoda A."/>
            <person name="Fukuhara K."/>
            <person name="Uchiyama I."/>
            <person name="Harigaya Y."/>
            <person name="Kuroiwa M."/>
            <person name="Suzuki T."/>
            <person name="Murakami Y."/>
            <person name="Suwa Y."/>
            <person name="Takami H."/>
        </authorList>
    </citation>
    <scope>NUCLEOTIDE SEQUENCE</scope>
    <source>
        <strain evidence="9">317325-2</strain>
    </source>
</reference>
<dbReference type="GO" id="GO:0005886">
    <property type="term" value="C:plasma membrane"/>
    <property type="evidence" value="ECO:0007669"/>
    <property type="project" value="UniProtKB-SubCell"/>
</dbReference>
<evidence type="ECO:0000256" key="5">
    <source>
        <dbReference type="ARBA" id="ARBA00023136"/>
    </source>
</evidence>
<dbReference type="InterPro" id="IPR003838">
    <property type="entry name" value="ABC3_permease_C"/>
</dbReference>
<keyword evidence="4 7" id="KW-1133">Transmembrane helix</keyword>
<feature type="transmembrane region" description="Helical" evidence="7">
    <location>
        <begin position="153"/>
        <end position="174"/>
    </location>
</feature>
<comment type="similarity">
    <text evidence="6">Belongs to the ABC-4 integral membrane protein family.</text>
</comment>
<feature type="transmembrane region" description="Helical" evidence="7">
    <location>
        <begin position="70"/>
        <end position="90"/>
    </location>
</feature>
<evidence type="ECO:0000256" key="4">
    <source>
        <dbReference type="ARBA" id="ARBA00022989"/>
    </source>
</evidence>
<evidence type="ECO:0000256" key="6">
    <source>
        <dbReference type="ARBA" id="ARBA00038076"/>
    </source>
</evidence>
<protein>
    <submittedName>
        <fullName evidence="9">ABC type lipoprotein esporter, permease</fullName>
    </submittedName>
</protein>
<gene>
    <name evidence="9" type="ORF">NPRO_21700</name>
</gene>
<feature type="transmembrane region" description="Helical" evidence="7">
    <location>
        <begin position="110"/>
        <end position="133"/>
    </location>
</feature>
<dbReference type="InterPro" id="IPR050250">
    <property type="entry name" value="Macrolide_Exporter_MacB"/>
</dbReference>
<sequence length="193" mass="20057">MKPKHRRVSADWRIAWRQAFASLRVRLLRQTLTTLGIGAGSAYLAAALVIRSVEVAKPTVDAVTLARVDWQAAAAAALCLLGVSNSMFIAVTERFREIGTFKCLGATDGFIVAVFFFEGLFMGLLGSVVGATLGAGGSAFVLSWGGSELMASWVLSAVALGSTAGTGLTLIAALTPAIVAARMPAVAALRTEI</sequence>
<evidence type="ECO:0000256" key="2">
    <source>
        <dbReference type="ARBA" id="ARBA00022475"/>
    </source>
</evidence>
<keyword evidence="9" id="KW-0449">Lipoprotein</keyword>
<keyword evidence="2" id="KW-1003">Cell membrane</keyword>
<dbReference type="Pfam" id="PF02687">
    <property type="entry name" value="FtsX"/>
    <property type="match status" value="1"/>
</dbReference>
<dbReference type="Proteomes" id="UP000662873">
    <property type="component" value="Chromosome"/>
</dbReference>
<evidence type="ECO:0000313" key="10">
    <source>
        <dbReference type="Proteomes" id="UP000662873"/>
    </source>
</evidence>
<dbReference type="AlphaFoldDB" id="A0A809RJ90"/>
<evidence type="ECO:0000256" key="7">
    <source>
        <dbReference type="SAM" id="Phobius"/>
    </source>
</evidence>
<dbReference type="EMBL" id="AP021858">
    <property type="protein sequence ID" value="BBO24575.1"/>
    <property type="molecule type" value="Genomic_DNA"/>
</dbReference>
<organism evidence="9 10">
    <name type="scientific">Candidatus Nitrosymbiomonas proteolyticus</name>
    <dbReference type="NCBI Taxonomy" id="2608984"/>
    <lineage>
        <taxon>Bacteria</taxon>
        <taxon>Bacillati</taxon>
        <taxon>Armatimonadota</taxon>
        <taxon>Armatimonadota incertae sedis</taxon>
        <taxon>Candidatus Nitrosymbiomonas</taxon>
    </lineage>
</organism>
<dbReference type="GO" id="GO:0022857">
    <property type="term" value="F:transmembrane transporter activity"/>
    <property type="evidence" value="ECO:0007669"/>
    <property type="project" value="TreeGrafter"/>
</dbReference>
<dbReference type="PANTHER" id="PTHR30572">
    <property type="entry name" value="MEMBRANE COMPONENT OF TRANSPORTER-RELATED"/>
    <property type="match status" value="1"/>
</dbReference>
<comment type="subcellular location">
    <subcellularLocation>
        <location evidence="1">Cell membrane</location>
        <topology evidence="1">Multi-pass membrane protein</topology>
    </subcellularLocation>
</comment>
<evidence type="ECO:0000259" key="8">
    <source>
        <dbReference type="Pfam" id="PF02687"/>
    </source>
</evidence>
<evidence type="ECO:0000256" key="1">
    <source>
        <dbReference type="ARBA" id="ARBA00004651"/>
    </source>
</evidence>
<dbReference type="KEGG" id="npy:NPRO_21700"/>
<evidence type="ECO:0000256" key="3">
    <source>
        <dbReference type="ARBA" id="ARBA00022692"/>
    </source>
</evidence>
<name>A0A809RJ90_9BACT</name>
<feature type="transmembrane region" description="Helical" evidence="7">
    <location>
        <begin position="32"/>
        <end position="50"/>
    </location>
</feature>
<evidence type="ECO:0000313" key="9">
    <source>
        <dbReference type="EMBL" id="BBO24575.1"/>
    </source>
</evidence>